<reference evidence="3" key="1">
    <citation type="submission" date="2010-07" db="EMBL/GenBank/DDBJ databases">
        <authorList>
            <consortium name="CONSOLIDER consortium CSD2007-00005"/>
            <person name="Guazzaroni M.-E."/>
            <person name="Richter M."/>
            <person name="Garcia-Salamanca A."/>
            <person name="Yarza P."/>
            <person name="Ferrer M."/>
        </authorList>
    </citation>
    <scope>NUCLEOTIDE SEQUENCE</scope>
</reference>
<dbReference type="GO" id="GO:0003977">
    <property type="term" value="F:UDP-N-acetylglucosamine diphosphorylase activity"/>
    <property type="evidence" value="ECO:0007669"/>
    <property type="project" value="TreeGrafter"/>
</dbReference>
<dbReference type="InterPro" id="IPR029044">
    <property type="entry name" value="Nucleotide-diphossugar_trans"/>
</dbReference>
<accession>D9PGP0</accession>
<keyword evidence="1" id="KW-0175">Coiled coil</keyword>
<feature type="transmembrane region" description="Helical" evidence="2">
    <location>
        <begin position="274"/>
        <end position="296"/>
    </location>
</feature>
<dbReference type="PANTHER" id="PTHR11952:SF9">
    <property type="entry name" value="UDP-SUGAR PYROPHOSPHORYLASE"/>
    <property type="match status" value="1"/>
</dbReference>
<dbReference type="EMBL" id="ADZX01000283">
    <property type="protein sequence ID" value="EFK97275.1"/>
    <property type="molecule type" value="Genomic_DNA"/>
</dbReference>
<feature type="transmembrane region" description="Helical" evidence="2">
    <location>
        <begin position="1931"/>
        <end position="1951"/>
    </location>
</feature>
<keyword evidence="2" id="KW-0472">Membrane</keyword>
<feature type="transmembrane region" description="Helical" evidence="2">
    <location>
        <begin position="381"/>
        <end position="405"/>
    </location>
</feature>
<keyword evidence="2" id="KW-0812">Transmembrane</keyword>
<feature type="non-terminal residue" evidence="3">
    <location>
        <position position="2629"/>
    </location>
</feature>
<feature type="coiled-coil region" evidence="1">
    <location>
        <begin position="2006"/>
        <end position="2090"/>
    </location>
</feature>
<feature type="transmembrane region" description="Helical" evidence="2">
    <location>
        <begin position="224"/>
        <end position="248"/>
    </location>
</feature>
<comment type="caution">
    <text evidence="3">The sequence shown here is derived from an EMBL/GenBank/DDBJ whole genome shotgun (WGS) entry which is preliminary data.</text>
</comment>
<feature type="transmembrane region" description="Helical" evidence="2">
    <location>
        <begin position="560"/>
        <end position="582"/>
    </location>
</feature>
<dbReference type="SUPFAM" id="SSF53448">
    <property type="entry name" value="Nucleotide-diphospho-sugar transferases"/>
    <property type="match status" value="2"/>
</dbReference>
<protein>
    <submittedName>
        <fullName evidence="3">UDP-N-acetylhexosamine pyrophosphorylase</fullName>
    </submittedName>
</protein>
<reference evidence="3" key="2">
    <citation type="journal article" date="2011" name="Microb. Ecol.">
        <title>Taxonomic and Functional Metagenomic Profiling of the Microbial Community in the Anoxic Sediment of a Sub-saline Shallow Lake (Laguna de Carrizo, Central Spain).</title>
        <authorList>
            <person name="Ferrer M."/>
            <person name="Guazzaroni M.E."/>
            <person name="Richter M."/>
            <person name="Garcia-Salamanca A."/>
            <person name="Yarza P."/>
            <person name="Suarez-Suarez A."/>
            <person name="Solano J."/>
            <person name="Alcaide M."/>
            <person name="van Dillewijn P."/>
            <person name="Molina-Henares M.A."/>
            <person name="Lopez-Cortes N."/>
            <person name="Al-Ramahi Y."/>
            <person name="Guerrero C."/>
            <person name="Acosta A."/>
            <person name="de Eugenio L.I."/>
            <person name="Martinez V."/>
            <person name="Marques S."/>
            <person name="Rojo F."/>
            <person name="Santero E."/>
            <person name="Genilloud O."/>
            <person name="Perez-Perez J."/>
            <person name="Rossello-Mora R."/>
            <person name="Ramos J.L."/>
        </authorList>
    </citation>
    <scope>NUCLEOTIDE SEQUENCE</scope>
</reference>
<organism evidence="3">
    <name type="scientific">sediment metagenome</name>
    <dbReference type="NCBI Taxonomy" id="749907"/>
    <lineage>
        <taxon>unclassified sequences</taxon>
        <taxon>metagenomes</taxon>
        <taxon>ecological metagenomes</taxon>
    </lineage>
</organism>
<evidence type="ECO:0000256" key="1">
    <source>
        <dbReference type="SAM" id="Coils"/>
    </source>
</evidence>
<feature type="transmembrane region" description="Helical" evidence="2">
    <location>
        <begin position="340"/>
        <end position="361"/>
    </location>
</feature>
<sequence>MTGGEWTIPIYNGSSQRLLGELLPSSDLYDLHAQLQYPYQNATICINFKDEENKTPVTGTLVDITDIDPVTKLKTEPGLVLEINSEKQHFPLTKIVKITVLKNKSNTSTVVPNNLSELAGILSSNLNNPDDIYSNAARRVALILLGKDYAHSAYATIPNLTLEEVQEILDMNSRKEISFQNLISIVGQGSPIYAEGLENLKSYIAGSETELELHQTKARPTSGLLRSVVLVLSVLAGGIIGGLALAMAGVDTSWALNSEDVLKAFPVGTTGNLILNYLTTVFGFVTAVVFILLPIYNSIAKRQQEAQQSKSEKNIDNVIHFPKEGKIRGAEATSPLKNRIAVSIVALMSLSVVFGFSKVSYAQIRVVPTDIAQQVATSASVWSVGVTIFAVASALVALVALFYYYRAYWIAPSQVESIRQDILRTQQMALEEDARSKEELNKLDNVALEKLQGIFSDFNPQNHFLQISLEKGLSGEDVVVYQIYTVGSKDIKGTVKYALDKSGKVERIHVIMGEGQENLVVFSYKYAKSLAFVNKKLVTIGGYIPVEDYLKKDQKFSSTLGEWLSGALSIIVLALSSLMGIVPPIGMVGIDQGSDPKIDATGCTQIGNTGYLFVKDGFVYVKKARGFVPLSPREEDYWNEEVDRLEARYLIDSRMISPNTIRYTLKGELGGEEVRLYTLDYEDLLEKDRRSNVILEKVSNPKKDKTYVRLQLMNLNTLTEELNSPKERLIIRHDDRNKIMDGQEYKEYYAFQSENAFDEFRSGDMVSLTIRYIRNDGQYYLQQIDFHLSVMGQSSIVFDNDDKDTLESALRLIKDTFRQNEEYTDKKTGEIKRTSLIPDNEIQFGYRVVNPMQAKTTVKEPSQKKVPEPDRLVALGSRVKDGVGEIAKQARQQASDLKDLLFQYRRRQYDRSYLVDQKVVNSHEKSIKRYRNLAEFLDGREVTEEEKLVYLFEEAEEEYDAYVAKFQEKNIRLNKNQIIKTLVDEGVEVKDIGIRDNYFVTLGEHTWVLATTKKDKDRNFVFYLSPLLLKRVLDHGLPWYLRNVKGYTDGSINDYVCDIIRSEKKEYNALIDKNSQEWSEFGEWLGLKINKEKGKGRNRKDYFEYVKNHLWELTQERNKARKDGLSFEQEASYNDFLVRATIIKEAEKVIGELIIKQQLDYWKSRSKEEKFLQYVKQYAPIIETLIKLGQTHIFVGWSLPGKGRESEKIGMLNQCATHVVPLEKYLFMAKQIRNMEYRNETPFNNEISELKKVHGEKVLLDVPKGPIFDSLGDKELLRLQEIGKQNAIDSVLLLVAGGVGNRLKEDVPYQEGKLGLLPSVAFEDLDYLDWYLRNLEALQARTNRLHHRSGEEFRNIPYVMMTGEETHKTYLNLLKSKGFVEDNSFITEEDMARIKNPLFQELIKNKDNFVALENKERKIKMVLFKQEDVFMVDRDGDLALKEDKSYILKSKSGGHGFVNYLFKVYGLVDKFISMGYKYHTHQQDTNSSFHNVWATQIGMLADPKNDGKKVLAIGTAEQVPGSNTGSVVELYGKNRNVEYPLVKSFTSLLKNEGVKIGGEPIDVKHFRYLNMNFFTWQLQAYNSMLERTGTDGLVDYLAIINPKDEEGPIEVSMQDTWGELGKGEYSEVTHFSKAYQGFNTLKSSYKVASQLSGKAMPENVASTDDYFLRAACDRLVAAGVKLEMDEELQTEAGMGRLGGTPVVYIDPMVADDPQETINMFKGCNPNAKEIVGKSYFVMKGRADGSMRFSGDFRVKGGVEFDLDVPEGANLEIKNLNIDNSFHFRYAEISPDRLNEVKDQARKKIEFDEQRKERKKEVALATRKYEFKTRGEKSFIQIHLAEPGNYVWENGVLTKVEEAMVEAPAKNEGPGSNTPLAAPLGVSFIAALMHPAYALAFFGVGVFGTIALFLMTTQTGKKFVNKIKSAASVFPLAKVGLSVFLALAVVLGMGHFDFSLAAQIGQQSFATSASNSSLFTLHSLLFGAGLLGSAAMVLLDKSPSKQLRIYLNNVQQEISEVRAAIKAQKIELRKIEEKINLITNILQNYPDFQSAQYQEELLEINAKKENVNTTLYQLQNRLASLLSELDGLNQEIRDTRNPEKLTFSRGNLHQEGMVKRLFGLRQGEAQTFNFLQTDQKKIVAIQNGDMVYTIEQNEDQAQRYRALKYKNVGVVLRITQYKKIDGRLEYVTDVERNFYLDQDMPPENEFISLGLDGISFVKTNEKANQNILVKFNPMNKDGKLVRVLEITNHEKVTVKMYTFQQWGIQQEKYSTIPKQLKTDNAQKAATTATLAAQKTAVHAFTPYQNQFVNETMAQVMQKLNSLPPETAKTDQQISEEINDETLAVLSILDRTQLPSDTLGIENYSRANITPFYFGLFDKDALAGKLKSENLQLLKDKNDKPLRIIVPMKGSEEITGDSMVCNVWAYKPSTETGEVIFYVDPLLHKFENGKFVSELAEFGLNDLANDINKTFYAGIVDSKTVLQRYQLLNRGALSFALQWNSDERFRAGAGVSGVSNETKIRFFELAGHSFLAHPDMLVDMLRTNPLMYRQLRKISFIQRQNEIEDLLRDSYALQTALELGHSSMLQANPLIAQLGLEGKKGIVKQLLAHLCDGKVPLSKDLTDSQLREYFV</sequence>
<dbReference type="InterPro" id="IPR039741">
    <property type="entry name" value="UDP-sugar_pyrophosphorylase"/>
</dbReference>
<name>D9PGP0_9ZZZZ</name>
<dbReference type="Gene3D" id="3.90.550.10">
    <property type="entry name" value="Spore Coat Polysaccharide Biosynthesis Protein SpsA, Chain A"/>
    <property type="match status" value="1"/>
</dbReference>
<feature type="transmembrane region" description="Helical" evidence="2">
    <location>
        <begin position="1891"/>
        <end position="1910"/>
    </location>
</feature>
<evidence type="ECO:0000313" key="3">
    <source>
        <dbReference type="EMBL" id="EFK97275.1"/>
    </source>
</evidence>
<gene>
    <name evidence="3" type="ORF">LDC_0687</name>
</gene>
<dbReference type="PANTHER" id="PTHR11952">
    <property type="entry name" value="UDP- GLUCOSE PYROPHOSPHORYLASE"/>
    <property type="match status" value="1"/>
</dbReference>
<proteinExistence type="predicted"/>
<evidence type="ECO:0000256" key="2">
    <source>
        <dbReference type="SAM" id="Phobius"/>
    </source>
</evidence>
<keyword evidence="2" id="KW-1133">Transmembrane helix</keyword>
<dbReference type="GO" id="GO:0006048">
    <property type="term" value="P:UDP-N-acetylglucosamine biosynthetic process"/>
    <property type="evidence" value="ECO:0007669"/>
    <property type="project" value="TreeGrafter"/>
</dbReference>